<dbReference type="Pfam" id="PF01636">
    <property type="entry name" value="APH"/>
    <property type="match status" value="1"/>
</dbReference>
<dbReference type="PANTHER" id="PTHR21310:SF56">
    <property type="entry name" value="AMINOGLYCOSIDE PHOSPHOTRANSFERASE DOMAIN-CONTAINING PROTEIN"/>
    <property type="match status" value="1"/>
</dbReference>
<feature type="region of interest" description="Disordered" evidence="1">
    <location>
        <begin position="1"/>
        <end position="23"/>
    </location>
</feature>
<evidence type="ECO:0000259" key="2">
    <source>
        <dbReference type="Pfam" id="PF01636"/>
    </source>
</evidence>
<protein>
    <recommendedName>
        <fullName evidence="2">Aminoglycoside phosphotransferase domain-containing protein</fullName>
    </recommendedName>
</protein>
<dbReference type="InterPro" id="IPR051678">
    <property type="entry name" value="AGP_Transferase"/>
</dbReference>
<evidence type="ECO:0000256" key="1">
    <source>
        <dbReference type="SAM" id="MobiDB-lite"/>
    </source>
</evidence>
<name>A0A8H3G7X3_9LECA</name>
<sequence length="449" mass="51263">MDSAHDLPSPTNSLAESSHSVSTAAWERQEQEAEILFSQRVAELCQIQWPPPKSFKCSVAEYLRTIKVLRPVIPAPMEPLIERLRGGDLNHITSITIPWLSEEKDRNLILRVPRWDQTRLDRQVAILEYVRQKSIIPVAAVSATDLTRGNVLEKPYVLQSRIPGNDVRCLWENLTFLQRCDIARELGNYIHTLLSLESPTAGLVEFNTVTSTKGDDNFRVVPFEVEVDDDEHGDGSRIKNLSAPTSGDPQGTLEVFQYLFERWRSNALKSSCGEIDNEVALWDKMSQLVQEMEEQGLFTTKLNCLCHVDLHPGNIMGQIQSGGSFAITGILDWDEAIFAPKFMNCMPPAWLWDDAVFSEHRVDDDGLDPWPYELSGANVTPSMLEKQELKRIFEHHAGSQWLRWAYDDSYRLCRGLFRIARDGLNDNQSWKAAERILKEWERMHLSRAS</sequence>
<evidence type="ECO:0000313" key="3">
    <source>
        <dbReference type="EMBL" id="CAF9934738.1"/>
    </source>
</evidence>
<keyword evidence="4" id="KW-1185">Reference proteome</keyword>
<dbReference type="Proteomes" id="UP000664521">
    <property type="component" value="Unassembled WGS sequence"/>
</dbReference>
<dbReference type="AlphaFoldDB" id="A0A8H3G7X3"/>
<dbReference type="OrthoDB" id="10003767at2759"/>
<reference evidence="3" key="1">
    <citation type="submission" date="2021-03" db="EMBL/GenBank/DDBJ databases">
        <authorList>
            <person name="Tagirdzhanova G."/>
        </authorList>
    </citation>
    <scope>NUCLEOTIDE SEQUENCE</scope>
</reference>
<feature type="compositionally biased region" description="Polar residues" evidence="1">
    <location>
        <begin position="9"/>
        <end position="23"/>
    </location>
</feature>
<dbReference type="InterPro" id="IPR011009">
    <property type="entry name" value="Kinase-like_dom_sf"/>
</dbReference>
<feature type="domain" description="Aminoglycoside phosphotransferase" evidence="2">
    <location>
        <begin position="101"/>
        <end position="336"/>
    </location>
</feature>
<dbReference type="PANTHER" id="PTHR21310">
    <property type="entry name" value="AMINOGLYCOSIDE PHOSPHOTRANSFERASE-RELATED-RELATED"/>
    <property type="match status" value="1"/>
</dbReference>
<dbReference type="EMBL" id="CAJPDS010000077">
    <property type="protein sequence ID" value="CAF9934738.1"/>
    <property type="molecule type" value="Genomic_DNA"/>
</dbReference>
<comment type="caution">
    <text evidence="3">The sequence shown here is derived from an EMBL/GenBank/DDBJ whole genome shotgun (WGS) entry which is preliminary data.</text>
</comment>
<organism evidence="3 4">
    <name type="scientific">Heterodermia speciosa</name>
    <dbReference type="NCBI Taxonomy" id="116794"/>
    <lineage>
        <taxon>Eukaryota</taxon>
        <taxon>Fungi</taxon>
        <taxon>Dikarya</taxon>
        <taxon>Ascomycota</taxon>
        <taxon>Pezizomycotina</taxon>
        <taxon>Lecanoromycetes</taxon>
        <taxon>OSLEUM clade</taxon>
        <taxon>Lecanoromycetidae</taxon>
        <taxon>Caliciales</taxon>
        <taxon>Physciaceae</taxon>
        <taxon>Heterodermia</taxon>
    </lineage>
</organism>
<dbReference type="Gene3D" id="3.90.1200.10">
    <property type="match status" value="1"/>
</dbReference>
<dbReference type="SUPFAM" id="SSF56112">
    <property type="entry name" value="Protein kinase-like (PK-like)"/>
    <property type="match status" value="1"/>
</dbReference>
<gene>
    <name evidence="3" type="ORF">HETSPECPRED_009339</name>
</gene>
<accession>A0A8H3G7X3</accession>
<dbReference type="InterPro" id="IPR002575">
    <property type="entry name" value="Aminoglycoside_PTrfase"/>
</dbReference>
<evidence type="ECO:0000313" key="4">
    <source>
        <dbReference type="Proteomes" id="UP000664521"/>
    </source>
</evidence>
<proteinExistence type="predicted"/>